<evidence type="ECO:0000256" key="6">
    <source>
        <dbReference type="SAM" id="Phobius"/>
    </source>
</evidence>
<keyword evidence="4 6" id="KW-1133">Transmembrane helix</keyword>
<feature type="transmembrane region" description="Helical" evidence="6">
    <location>
        <begin position="131"/>
        <end position="152"/>
    </location>
</feature>
<evidence type="ECO:0000256" key="2">
    <source>
        <dbReference type="ARBA" id="ARBA00007362"/>
    </source>
</evidence>
<evidence type="ECO:0000256" key="5">
    <source>
        <dbReference type="ARBA" id="ARBA00023136"/>
    </source>
</evidence>
<evidence type="ECO:0000256" key="1">
    <source>
        <dbReference type="ARBA" id="ARBA00004141"/>
    </source>
</evidence>
<reference evidence="8 9" key="1">
    <citation type="submission" date="2015-02" db="EMBL/GenBank/DDBJ databases">
        <title>Draft genome sequences of ten Microbacterium spp. with emphasis on heavy metal contaminated environments.</title>
        <authorList>
            <person name="Corretto E."/>
        </authorList>
    </citation>
    <scope>NUCLEOTIDE SEQUENCE [LARGE SCALE GENOMIC DNA]</scope>
    <source>
        <strain evidence="8 9">ARN176</strain>
    </source>
</reference>
<dbReference type="SUPFAM" id="SSF103481">
    <property type="entry name" value="Multidrug resistance efflux transporter EmrE"/>
    <property type="match status" value="2"/>
</dbReference>
<feature type="transmembrane region" description="Helical" evidence="6">
    <location>
        <begin position="219"/>
        <end position="244"/>
    </location>
</feature>
<comment type="subcellular location">
    <subcellularLocation>
        <location evidence="1">Membrane</location>
        <topology evidence="1">Multi-pass membrane protein</topology>
    </subcellularLocation>
</comment>
<dbReference type="GO" id="GO:0016020">
    <property type="term" value="C:membrane"/>
    <property type="evidence" value="ECO:0007669"/>
    <property type="project" value="UniProtKB-SubCell"/>
</dbReference>
<dbReference type="Gene3D" id="1.10.3730.20">
    <property type="match status" value="1"/>
</dbReference>
<organism evidence="8 9">
    <name type="scientific">Microbacterium azadirachtae</name>
    <dbReference type="NCBI Taxonomy" id="582680"/>
    <lineage>
        <taxon>Bacteria</taxon>
        <taxon>Bacillati</taxon>
        <taxon>Actinomycetota</taxon>
        <taxon>Actinomycetes</taxon>
        <taxon>Micrococcales</taxon>
        <taxon>Microbacteriaceae</taxon>
        <taxon>Microbacterium</taxon>
    </lineage>
</organism>
<dbReference type="RefSeq" id="WP_045270169.1">
    <property type="nucleotide sequence ID" value="NZ_JYIX01000006.1"/>
</dbReference>
<name>A0A0F0LYD0_9MICO</name>
<dbReference type="STRING" id="582680.RS86_00021"/>
<feature type="domain" description="EamA" evidence="7">
    <location>
        <begin position="15"/>
        <end position="147"/>
    </location>
</feature>
<accession>A0A0F0LYD0</accession>
<keyword evidence="5 6" id="KW-0472">Membrane</keyword>
<dbReference type="Proteomes" id="UP000033740">
    <property type="component" value="Unassembled WGS sequence"/>
</dbReference>
<dbReference type="InterPro" id="IPR037185">
    <property type="entry name" value="EmrE-like"/>
</dbReference>
<feature type="transmembrane region" description="Helical" evidence="6">
    <location>
        <begin position="282"/>
        <end position="299"/>
    </location>
</feature>
<evidence type="ECO:0000313" key="9">
    <source>
        <dbReference type="Proteomes" id="UP000033740"/>
    </source>
</evidence>
<dbReference type="Pfam" id="PF00892">
    <property type="entry name" value="EamA"/>
    <property type="match status" value="2"/>
</dbReference>
<evidence type="ECO:0000256" key="4">
    <source>
        <dbReference type="ARBA" id="ARBA00022989"/>
    </source>
</evidence>
<dbReference type="InterPro" id="IPR000620">
    <property type="entry name" value="EamA_dom"/>
</dbReference>
<evidence type="ECO:0000259" key="7">
    <source>
        <dbReference type="Pfam" id="PF00892"/>
    </source>
</evidence>
<dbReference type="InterPro" id="IPR050638">
    <property type="entry name" value="AA-Vitamin_Transporters"/>
</dbReference>
<comment type="caution">
    <text evidence="8">The sequence shown here is derived from an EMBL/GenBank/DDBJ whole genome shotgun (WGS) entry which is preliminary data.</text>
</comment>
<feature type="transmembrane region" description="Helical" evidence="6">
    <location>
        <begin position="43"/>
        <end position="62"/>
    </location>
</feature>
<comment type="similarity">
    <text evidence="2">Belongs to the EamA transporter family.</text>
</comment>
<feature type="transmembrane region" description="Helical" evidence="6">
    <location>
        <begin position="194"/>
        <end position="213"/>
    </location>
</feature>
<keyword evidence="3 6" id="KW-0812">Transmembrane</keyword>
<feature type="transmembrane region" description="Helical" evidence="6">
    <location>
        <begin position="256"/>
        <end position="276"/>
    </location>
</feature>
<keyword evidence="9" id="KW-1185">Reference proteome</keyword>
<feature type="domain" description="EamA" evidence="7">
    <location>
        <begin position="164"/>
        <end position="298"/>
    </location>
</feature>
<dbReference type="PATRIC" id="fig|582680.6.peg.20"/>
<evidence type="ECO:0000313" key="8">
    <source>
        <dbReference type="EMBL" id="KJL38615.1"/>
    </source>
</evidence>
<proteinExistence type="inferred from homology"/>
<feature type="transmembrane region" description="Helical" evidence="6">
    <location>
        <begin position="99"/>
        <end position="119"/>
    </location>
</feature>
<dbReference type="AlphaFoldDB" id="A0A0F0LYD0"/>
<dbReference type="PANTHER" id="PTHR32322:SF2">
    <property type="entry name" value="EAMA DOMAIN-CONTAINING PROTEIN"/>
    <property type="match status" value="1"/>
</dbReference>
<protein>
    <submittedName>
        <fullName evidence="8">EamA-like transporter family protein</fullName>
    </submittedName>
</protein>
<gene>
    <name evidence="8" type="ORF">RS86_00021</name>
</gene>
<sequence>MAHATTAAPHRGHTLGVLAVAAAALLWGTTGTAATFAPSAGPLAIGAAALGIGGILQALIAPRALRRAAPQLRARWRIVAVGGLSVAVYPLAFYCSMHLAGVAVGTVVSLASAPLAAGVMERVLDDRRLGARWWSAAALGIAGSVLLCAARLGDAQGDPAGTVFGILLGLVAGITYAAYSWAAAALMTGGIPRAAAMGSVFGLGGLLLMPVLLATGAPLVASASAFAVAAYMALVPMFLGYVLFGLGLARVGAGTATTITLLEPAAATVLAVLIVGERLTPMGWIGLALIGASVVLLSIRPATPVGDAGGPVAEPRTRPAPSDPT</sequence>
<dbReference type="PANTHER" id="PTHR32322">
    <property type="entry name" value="INNER MEMBRANE TRANSPORTER"/>
    <property type="match status" value="1"/>
</dbReference>
<feature type="transmembrane region" description="Helical" evidence="6">
    <location>
        <begin position="164"/>
        <end position="187"/>
    </location>
</feature>
<evidence type="ECO:0000256" key="3">
    <source>
        <dbReference type="ARBA" id="ARBA00022692"/>
    </source>
</evidence>
<dbReference type="EMBL" id="JYIX01000006">
    <property type="protein sequence ID" value="KJL38615.1"/>
    <property type="molecule type" value="Genomic_DNA"/>
</dbReference>
<feature type="transmembrane region" description="Helical" evidence="6">
    <location>
        <begin position="74"/>
        <end position="93"/>
    </location>
</feature>